<dbReference type="NCBIfam" id="TIGR00005">
    <property type="entry name" value="rluA_subfam"/>
    <property type="match status" value="1"/>
</dbReference>
<evidence type="ECO:0000256" key="3">
    <source>
        <dbReference type="PIRSR" id="PIRSR606225-1"/>
    </source>
</evidence>
<comment type="function">
    <text evidence="5">Responsible for synthesis of pseudouridine from uracil.</text>
</comment>
<feature type="active site" evidence="3">
    <location>
        <position position="142"/>
    </location>
</feature>
<dbReference type="GO" id="GO:0000455">
    <property type="term" value="P:enzyme-directed rRNA pseudouridine synthesis"/>
    <property type="evidence" value="ECO:0007669"/>
    <property type="project" value="TreeGrafter"/>
</dbReference>
<evidence type="ECO:0000256" key="1">
    <source>
        <dbReference type="ARBA" id="ARBA00010876"/>
    </source>
</evidence>
<dbReference type="InterPro" id="IPR006225">
    <property type="entry name" value="PsdUridine_synth_RluC/D"/>
</dbReference>
<dbReference type="Pfam" id="PF01479">
    <property type="entry name" value="S4"/>
    <property type="match status" value="1"/>
</dbReference>
<dbReference type="CDD" id="cd00165">
    <property type="entry name" value="S4"/>
    <property type="match status" value="1"/>
</dbReference>
<dbReference type="InterPro" id="IPR006224">
    <property type="entry name" value="PsdUridine_synth_RluA-like_CS"/>
</dbReference>
<proteinExistence type="inferred from homology"/>
<keyword evidence="8" id="KW-1185">Reference proteome</keyword>
<evidence type="ECO:0000256" key="4">
    <source>
        <dbReference type="PROSITE-ProRule" id="PRU00182"/>
    </source>
</evidence>
<dbReference type="InterPro" id="IPR002942">
    <property type="entry name" value="S4_RNA-bd"/>
</dbReference>
<evidence type="ECO:0000313" key="7">
    <source>
        <dbReference type="EMBL" id="BCB95753.1"/>
    </source>
</evidence>
<evidence type="ECO:0000313" key="8">
    <source>
        <dbReference type="Proteomes" id="UP000516360"/>
    </source>
</evidence>
<dbReference type="Proteomes" id="UP000516360">
    <property type="component" value="Chromosome"/>
</dbReference>
<dbReference type="InterPro" id="IPR036986">
    <property type="entry name" value="S4_RNA-bd_sf"/>
</dbReference>
<comment type="similarity">
    <text evidence="1 5">Belongs to the pseudouridine synthase RluA family.</text>
</comment>
<dbReference type="RefSeq" id="WP_207105983.1">
    <property type="nucleotide sequence ID" value="NZ_AP022873.1"/>
</dbReference>
<dbReference type="Gene3D" id="3.10.290.10">
    <property type="entry name" value="RNA-binding S4 domain"/>
    <property type="match status" value="1"/>
</dbReference>
<dbReference type="SMART" id="SM00363">
    <property type="entry name" value="S4"/>
    <property type="match status" value="1"/>
</dbReference>
<dbReference type="CDD" id="cd02869">
    <property type="entry name" value="PseudoU_synth_RluA_like"/>
    <property type="match status" value="1"/>
</dbReference>
<dbReference type="Gene3D" id="3.30.2350.10">
    <property type="entry name" value="Pseudouridine synthase"/>
    <property type="match status" value="1"/>
</dbReference>
<organism evidence="7 8">
    <name type="scientific">Dissulfurispira thermophila</name>
    <dbReference type="NCBI Taxonomy" id="2715679"/>
    <lineage>
        <taxon>Bacteria</taxon>
        <taxon>Pseudomonadati</taxon>
        <taxon>Nitrospirota</taxon>
        <taxon>Thermodesulfovibrionia</taxon>
        <taxon>Thermodesulfovibrionales</taxon>
        <taxon>Dissulfurispiraceae</taxon>
        <taxon>Dissulfurispira</taxon>
    </lineage>
</organism>
<dbReference type="SUPFAM" id="SSF55174">
    <property type="entry name" value="Alpha-L RNA-binding motif"/>
    <property type="match status" value="1"/>
</dbReference>
<dbReference type="PANTHER" id="PTHR21600:SF44">
    <property type="entry name" value="RIBOSOMAL LARGE SUBUNIT PSEUDOURIDINE SYNTHASE D"/>
    <property type="match status" value="1"/>
</dbReference>
<name>A0A7G1H0T8_9BACT</name>
<protein>
    <recommendedName>
        <fullName evidence="5">Pseudouridine synthase</fullName>
        <ecNumber evidence="5">5.4.99.-</ecNumber>
    </recommendedName>
</protein>
<reference evidence="7 8" key="1">
    <citation type="submission" date="2020-03" db="EMBL/GenBank/DDBJ databases">
        <title>Complete genome sequences of two sulfur-disproportionating bacterial strains T55J and Mzg5.</title>
        <authorList>
            <person name="Umezawa K."/>
            <person name="Kojima H."/>
            <person name="Kato Y."/>
            <person name="Fukui M."/>
        </authorList>
    </citation>
    <scope>NUCLEOTIDE SEQUENCE [LARGE SCALE GENOMIC DNA]</scope>
    <source>
        <strain evidence="7 8">T55J</strain>
    </source>
</reference>
<dbReference type="EC" id="5.4.99.-" evidence="5"/>
<dbReference type="GO" id="GO:0003723">
    <property type="term" value="F:RNA binding"/>
    <property type="evidence" value="ECO:0007669"/>
    <property type="project" value="UniProtKB-KW"/>
</dbReference>
<sequence>MAEDKRQMLSISVLHSDIPKRLDIFVSEKTGITRSQVQKLIKTGFILVNGKIENQHYRLKIGDTITIHKHEEEKEILIPEALPIKIFYMDEQIVVVDKPADMVVYPSAGHNRGTLLNALAYHCKKLATVGGPLRPGVVHRLDKDTSGVMVVALDDKAYYDLVEQFKKRTINRKYIALVYGNIKEDSGEIEMKIGRAVSDRKKMSTRTKRGKEAVTRWKVIKRFGSATLIEAKLGTGRTHQIRVHFSAIGHPVLGDKTYGKKVEIEVKYEGKKKKIVFPRQMLHAETLGFIHPKTKKYIEFSSPLPEDMEECIKKFISII</sequence>
<comment type="catalytic activity">
    <reaction evidence="5">
        <text>a uridine in RNA = a pseudouridine in RNA</text>
        <dbReference type="Rhea" id="RHEA:48348"/>
        <dbReference type="Rhea" id="RHEA-COMP:12068"/>
        <dbReference type="Rhea" id="RHEA-COMP:12069"/>
        <dbReference type="ChEBI" id="CHEBI:65314"/>
        <dbReference type="ChEBI" id="CHEBI:65315"/>
    </reaction>
</comment>
<accession>A0A7G1H0T8</accession>
<dbReference type="Pfam" id="PF00849">
    <property type="entry name" value="PseudoU_synth_2"/>
    <property type="match status" value="1"/>
</dbReference>
<dbReference type="GO" id="GO:0120159">
    <property type="term" value="F:rRNA pseudouridine synthase activity"/>
    <property type="evidence" value="ECO:0007669"/>
    <property type="project" value="UniProtKB-ARBA"/>
</dbReference>
<keyword evidence="4" id="KW-0694">RNA-binding</keyword>
<dbReference type="PROSITE" id="PS01129">
    <property type="entry name" value="PSI_RLU"/>
    <property type="match status" value="1"/>
</dbReference>
<dbReference type="PANTHER" id="PTHR21600">
    <property type="entry name" value="MITOCHONDRIAL RNA PSEUDOURIDINE SYNTHASE"/>
    <property type="match status" value="1"/>
</dbReference>
<feature type="domain" description="RNA-binding S4" evidence="6">
    <location>
        <begin position="20"/>
        <end position="82"/>
    </location>
</feature>
<dbReference type="AlphaFoldDB" id="A0A7G1H0T8"/>
<dbReference type="SUPFAM" id="SSF55120">
    <property type="entry name" value="Pseudouridine synthase"/>
    <property type="match status" value="1"/>
</dbReference>
<dbReference type="InterPro" id="IPR006145">
    <property type="entry name" value="PsdUridine_synth_RsuA/RluA"/>
</dbReference>
<evidence type="ECO:0000256" key="5">
    <source>
        <dbReference type="RuleBase" id="RU362028"/>
    </source>
</evidence>
<dbReference type="PROSITE" id="PS50889">
    <property type="entry name" value="S4"/>
    <property type="match status" value="1"/>
</dbReference>
<evidence type="ECO:0000259" key="6">
    <source>
        <dbReference type="SMART" id="SM00363"/>
    </source>
</evidence>
<gene>
    <name evidence="7" type="ORF">JZK55_06750</name>
</gene>
<dbReference type="EMBL" id="AP022873">
    <property type="protein sequence ID" value="BCB95753.1"/>
    <property type="molecule type" value="Genomic_DNA"/>
</dbReference>
<keyword evidence="2 5" id="KW-0413">Isomerase</keyword>
<dbReference type="InterPro" id="IPR050188">
    <property type="entry name" value="RluA_PseudoU_synthase"/>
</dbReference>
<dbReference type="KEGG" id="dtp:JZK55_06750"/>
<dbReference type="InterPro" id="IPR020103">
    <property type="entry name" value="PsdUridine_synth_cat_dom_sf"/>
</dbReference>
<evidence type="ECO:0000256" key="2">
    <source>
        <dbReference type="ARBA" id="ARBA00023235"/>
    </source>
</evidence>